<feature type="compositionally biased region" description="Polar residues" evidence="6">
    <location>
        <begin position="1"/>
        <end position="15"/>
    </location>
</feature>
<evidence type="ECO:0000313" key="9">
    <source>
        <dbReference type="EMBL" id="KAK6623596.1"/>
    </source>
</evidence>
<evidence type="ECO:0000256" key="3">
    <source>
        <dbReference type="ARBA" id="ARBA00022692"/>
    </source>
</evidence>
<dbReference type="Gene3D" id="1.20.1530.20">
    <property type="match status" value="1"/>
</dbReference>
<comment type="subcellular location">
    <subcellularLocation>
        <location evidence="1">Membrane</location>
        <topology evidence="1">Multi-pass membrane protein</topology>
    </subcellularLocation>
</comment>
<evidence type="ECO:0000256" key="6">
    <source>
        <dbReference type="SAM" id="MobiDB-lite"/>
    </source>
</evidence>
<feature type="transmembrane region" description="Helical" evidence="7">
    <location>
        <begin position="366"/>
        <end position="389"/>
    </location>
</feature>
<feature type="transmembrane region" description="Helical" evidence="7">
    <location>
        <begin position="563"/>
        <end position="586"/>
    </location>
</feature>
<accession>A0AAN8S170</accession>
<gene>
    <name evidence="9" type="ORF">RUM43_009448</name>
</gene>
<feature type="transmembrane region" description="Helical" evidence="7">
    <location>
        <begin position="426"/>
        <end position="445"/>
    </location>
</feature>
<dbReference type="GO" id="GO:1902600">
    <property type="term" value="P:proton transmembrane transport"/>
    <property type="evidence" value="ECO:0007669"/>
    <property type="project" value="InterPro"/>
</dbReference>
<organism evidence="9 10">
    <name type="scientific">Polyplax serrata</name>
    <name type="common">Common mouse louse</name>
    <dbReference type="NCBI Taxonomy" id="468196"/>
    <lineage>
        <taxon>Eukaryota</taxon>
        <taxon>Metazoa</taxon>
        <taxon>Ecdysozoa</taxon>
        <taxon>Arthropoda</taxon>
        <taxon>Hexapoda</taxon>
        <taxon>Insecta</taxon>
        <taxon>Pterygota</taxon>
        <taxon>Neoptera</taxon>
        <taxon>Paraneoptera</taxon>
        <taxon>Psocodea</taxon>
        <taxon>Troctomorpha</taxon>
        <taxon>Phthiraptera</taxon>
        <taxon>Anoplura</taxon>
        <taxon>Polyplacidae</taxon>
        <taxon>Polyplax</taxon>
    </lineage>
</organism>
<dbReference type="InterPro" id="IPR051843">
    <property type="entry name" value="CPA1_transporter"/>
</dbReference>
<evidence type="ECO:0000256" key="1">
    <source>
        <dbReference type="ARBA" id="ARBA00004141"/>
    </source>
</evidence>
<feature type="domain" description="Cation/H+ exchanger transmembrane" evidence="8">
    <location>
        <begin position="200"/>
        <end position="575"/>
    </location>
</feature>
<feature type="transmembrane region" description="Helical" evidence="7">
    <location>
        <begin position="457"/>
        <end position="480"/>
    </location>
</feature>
<comment type="caution">
    <text evidence="9">The sequence shown here is derived from an EMBL/GenBank/DDBJ whole genome shotgun (WGS) entry which is preliminary data.</text>
</comment>
<dbReference type="EMBL" id="JAWJWE010000038">
    <property type="protein sequence ID" value="KAK6623596.1"/>
    <property type="molecule type" value="Genomic_DNA"/>
</dbReference>
<evidence type="ECO:0000256" key="7">
    <source>
        <dbReference type="SAM" id="Phobius"/>
    </source>
</evidence>
<name>A0AAN8S170_POLSC</name>
<keyword evidence="5 7" id="KW-0472">Membrane</keyword>
<comment type="similarity">
    <text evidence="2">Belongs to the monovalent cation:proton antiporter 1 (CPA1) transporter (TC 2.A.36) family.</text>
</comment>
<dbReference type="Pfam" id="PF00999">
    <property type="entry name" value="Na_H_Exchanger"/>
    <property type="match status" value="1"/>
</dbReference>
<feature type="transmembrane region" description="Helical" evidence="7">
    <location>
        <begin position="492"/>
        <end position="514"/>
    </location>
</feature>
<feature type="region of interest" description="Disordered" evidence="6">
    <location>
        <begin position="1"/>
        <end position="24"/>
    </location>
</feature>
<feature type="region of interest" description="Disordered" evidence="6">
    <location>
        <begin position="620"/>
        <end position="644"/>
    </location>
</feature>
<dbReference type="PANTHER" id="PTHR31102">
    <property type="match status" value="1"/>
</dbReference>
<proteinExistence type="inferred from homology"/>
<evidence type="ECO:0000313" key="10">
    <source>
        <dbReference type="Proteomes" id="UP001372834"/>
    </source>
</evidence>
<feature type="transmembrane region" description="Helical" evidence="7">
    <location>
        <begin position="333"/>
        <end position="360"/>
    </location>
</feature>
<dbReference type="InterPro" id="IPR006153">
    <property type="entry name" value="Cation/H_exchanger_TM"/>
</dbReference>
<feature type="transmembrane region" description="Helical" evidence="7">
    <location>
        <begin position="191"/>
        <end position="224"/>
    </location>
</feature>
<feature type="transmembrane region" description="Helical" evidence="7">
    <location>
        <begin position="158"/>
        <end position="179"/>
    </location>
</feature>
<sequence>MATEVNPQEHTSPGSESDHQRPKVSLVGETVPAHLSPHQHFSRKPSINSEHSIDQHGPVRRKSILHNAAHHNYGYHVTEDDKYWNGDSNNERHYRSGSRNQSFCSEKSRAAEEDVSLVNSWWYLFCVKCRQKENTKSWEPSHWQKICPYPFCMSYRQFARLLALVLVGFLLWGIVYCILGKTAAPGGQLFGLALLCICANLGGWLATVFTLPALVGMLAVGVLFQNVGFVHISEDYKEICSILRKIALVIILIRAGLDLDPRALRRLYISVMKLGLVPWIIECAIIATMTYFLLDLPWIWGFLLGSIIAAVSPAVIVPCLLRLRTKGYGIAKGIPTLIIAISGIDDAASVAIFGIIHGLMFSKESLVFNIIQGPVSVVMGFGFGIVWGFLMKFIPVKDDPFVIPLRVLLLFCGGIIAVLGSEEINFGGAGPLGCVTAAFVSFLFWSKQGWDVEDNPAATAFEIFWMIFEPILFGITGTEIKIDEMNGEDVKIGLLCLGAGILVRMVLTICIAFGDRLNMKEKVFAAFALMAKATVQAALGPVAVETVKHATNGTPEDKKRADFVLLVCILSIILTAPIGAIIISLLGPRLLTKTSQPSVASEWRRRSHRPSIRDISIIDEEDELENNSSEENRPTTLSEELEISDVRKSNSLTEVKAAGSDTQDGSKS</sequence>
<feature type="transmembrane region" description="Helical" evidence="7">
    <location>
        <begin position="401"/>
        <end position="420"/>
    </location>
</feature>
<feature type="transmembrane region" description="Helical" evidence="7">
    <location>
        <begin position="267"/>
        <end position="292"/>
    </location>
</feature>
<evidence type="ECO:0000256" key="4">
    <source>
        <dbReference type="ARBA" id="ARBA00022989"/>
    </source>
</evidence>
<protein>
    <recommendedName>
        <fullName evidence="8">Cation/H+ exchanger transmembrane domain-containing protein</fullName>
    </recommendedName>
</protein>
<dbReference type="Proteomes" id="UP001372834">
    <property type="component" value="Unassembled WGS sequence"/>
</dbReference>
<dbReference type="InterPro" id="IPR038770">
    <property type="entry name" value="Na+/solute_symporter_sf"/>
</dbReference>
<dbReference type="PANTHER" id="PTHR31102:SF1">
    <property type="entry name" value="CATION_H+ EXCHANGER DOMAIN-CONTAINING PROTEIN"/>
    <property type="match status" value="1"/>
</dbReference>
<feature type="region of interest" description="Disordered" evidence="6">
    <location>
        <begin position="649"/>
        <end position="668"/>
    </location>
</feature>
<keyword evidence="4 7" id="KW-1133">Transmembrane helix</keyword>
<evidence type="ECO:0000256" key="5">
    <source>
        <dbReference type="ARBA" id="ARBA00023136"/>
    </source>
</evidence>
<dbReference type="AlphaFoldDB" id="A0AAN8S170"/>
<evidence type="ECO:0000259" key="8">
    <source>
        <dbReference type="Pfam" id="PF00999"/>
    </source>
</evidence>
<reference evidence="9 10" key="1">
    <citation type="submission" date="2023-10" db="EMBL/GenBank/DDBJ databases">
        <title>Genomes of two closely related lineages of the louse Polyplax serrata with different host specificities.</title>
        <authorList>
            <person name="Martinu J."/>
            <person name="Tarabai H."/>
            <person name="Stefka J."/>
            <person name="Hypsa V."/>
        </authorList>
    </citation>
    <scope>NUCLEOTIDE SEQUENCE [LARGE SCALE GENOMIC DNA]</scope>
    <source>
        <strain evidence="9">HR10_N</strain>
    </source>
</reference>
<dbReference type="GO" id="GO:0015297">
    <property type="term" value="F:antiporter activity"/>
    <property type="evidence" value="ECO:0007669"/>
    <property type="project" value="InterPro"/>
</dbReference>
<dbReference type="GO" id="GO:0016020">
    <property type="term" value="C:membrane"/>
    <property type="evidence" value="ECO:0007669"/>
    <property type="project" value="UniProtKB-SubCell"/>
</dbReference>
<evidence type="ECO:0000256" key="2">
    <source>
        <dbReference type="ARBA" id="ARBA00007367"/>
    </source>
</evidence>
<feature type="transmembrane region" description="Helical" evidence="7">
    <location>
        <begin position="298"/>
        <end position="321"/>
    </location>
</feature>
<keyword evidence="3 7" id="KW-0812">Transmembrane</keyword>